<dbReference type="InterPro" id="IPR036866">
    <property type="entry name" value="RibonucZ/Hydroxyglut_hydro"/>
</dbReference>
<keyword evidence="6 8" id="KW-0378">Hydrolase</keyword>
<evidence type="ECO:0000256" key="3">
    <source>
        <dbReference type="ARBA" id="ARBA00022722"/>
    </source>
</evidence>
<evidence type="ECO:0000313" key="10">
    <source>
        <dbReference type="EMBL" id="AWV91179.1"/>
    </source>
</evidence>
<evidence type="ECO:0000256" key="6">
    <source>
        <dbReference type="ARBA" id="ARBA00022801"/>
    </source>
</evidence>
<dbReference type="CDD" id="cd07717">
    <property type="entry name" value="RNaseZ_ZiPD-like_MBL-fold"/>
    <property type="match status" value="1"/>
</dbReference>
<dbReference type="NCBIfam" id="NF000801">
    <property type="entry name" value="PRK00055.1-3"/>
    <property type="match status" value="1"/>
</dbReference>
<feature type="binding site" evidence="8">
    <location>
        <position position="211"/>
    </location>
    <ligand>
        <name>Zn(2+)</name>
        <dbReference type="ChEBI" id="CHEBI:29105"/>
        <label>2</label>
        <note>catalytic</note>
    </ligand>
</feature>
<sequence length="307" mass="33605">MSVRVVFLGTGSGKPMAHRGVASLGIFRQGKLYLFDCGEGTQVQLSRSSLRSGALESIFLTHFHGDHVNGLPGFAGSLTLNRREEALGLYGPVGLNQWLKTLRDLHILWPSFPINVHENTKPGVVYEEEDFHIEIAPLRHRIETWGYALVEKPRPGRFDVNAARALGVPSGPMFGKLQRGESVTLEDGRTIAPEDVLGPDRPGLKIAYVSDTSPCDGALQLAEGADLLIHEATYPAGDEKMAHQRGHSTAGDAARCAKKAGAKKLIMTHISQKYLRTDEFVRGARAIFPNSSVAHDLMEYDLTRSDQ</sequence>
<dbReference type="AlphaFoldDB" id="A0A2Z4FQB6"/>
<feature type="binding site" evidence="8">
    <location>
        <position position="211"/>
    </location>
    <ligand>
        <name>Zn(2+)</name>
        <dbReference type="ChEBI" id="CHEBI:29105"/>
        <label>1</label>
        <note>catalytic</note>
    </ligand>
</feature>
<dbReference type="InterPro" id="IPR001279">
    <property type="entry name" value="Metallo-B-lactamas"/>
</dbReference>
<organism evidence="10 11">
    <name type="scientific">Bradymonas sediminis</name>
    <dbReference type="NCBI Taxonomy" id="1548548"/>
    <lineage>
        <taxon>Bacteria</taxon>
        <taxon>Deltaproteobacteria</taxon>
        <taxon>Bradymonadales</taxon>
        <taxon>Bradymonadaceae</taxon>
        <taxon>Bradymonas</taxon>
    </lineage>
</organism>
<comment type="subunit">
    <text evidence="1 8">Homodimer.</text>
</comment>
<evidence type="ECO:0000313" key="11">
    <source>
        <dbReference type="Proteomes" id="UP000249799"/>
    </source>
</evidence>
<dbReference type="SUPFAM" id="SSF56281">
    <property type="entry name" value="Metallo-hydrolase/oxidoreductase"/>
    <property type="match status" value="1"/>
</dbReference>
<dbReference type="Proteomes" id="UP000249799">
    <property type="component" value="Chromosome"/>
</dbReference>
<keyword evidence="4 8" id="KW-0479">Metal-binding</keyword>
<feature type="binding site" evidence="8">
    <location>
        <position position="64"/>
    </location>
    <ligand>
        <name>Zn(2+)</name>
        <dbReference type="ChEBI" id="CHEBI:29105"/>
        <label>1</label>
        <note>catalytic</note>
    </ligand>
</feature>
<dbReference type="GO" id="GO:0042781">
    <property type="term" value="F:3'-tRNA processing endoribonuclease activity"/>
    <property type="evidence" value="ECO:0007669"/>
    <property type="project" value="UniProtKB-UniRule"/>
</dbReference>
<dbReference type="GO" id="GO:0042802">
    <property type="term" value="F:identical protein binding"/>
    <property type="evidence" value="ECO:0007669"/>
    <property type="project" value="UniProtKB-ARBA"/>
</dbReference>
<evidence type="ECO:0000256" key="1">
    <source>
        <dbReference type="ARBA" id="ARBA00011738"/>
    </source>
</evidence>
<reference evidence="10 11" key="1">
    <citation type="submission" date="2018-06" db="EMBL/GenBank/DDBJ databases">
        <title>Lujinxingia sediminis gen. nov. sp. nov., a new facultative anaerobic member of the class Deltaproteobacteria, and proposal of Lujinxingaceae fam. nov.</title>
        <authorList>
            <person name="Guo L.-Y."/>
            <person name="Li C.-M."/>
            <person name="Wang S."/>
            <person name="Du Z.-J."/>
        </authorList>
    </citation>
    <scope>NUCLEOTIDE SEQUENCE [LARGE SCALE GENOMIC DNA]</scope>
    <source>
        <strain evidence="10 11">FA350</strain>
    </source>
</reference>
<dbReference type="Pfam" id="PF12706">
    <property type="entry name" value="Lactamase_B_2"/>
    <property type="match status" value="1"/>
</dbReference>
<dbReference type="EMBL" id="CP030032">
    <property type="protein sequence ID" value="AWV91179.1"/>
    <property type="molecule type" value="Genomic_DNA"/>
</dbReference>
<dbReference type="HAMAP" id="MF_01818">
    <property type="entry name" value="RNase_Z_BN"/>
    <property type="match status" value="1"/>
</dbReference>
<evidence type="ECO:0000256" key="2">
    <source>
        <dbReference type="ARBA" id="ARBA00022694"/>
    </source>
</evidence>
<keyword evidence="11" id="KW-1185">Reference proteome</keyword>
<gene>
    <name evidence="8 10" type="primary">rnz</name>
    <name evidence="10" type="ORF">DN745_18345</name>
</gene>
<comment type="similarity">
    <text evidence="8">Belongs to the RNase Z family.</text>
</comment>
<dbReference type="FunFam" id="3.60.15.10:FF:000002">
    <property type="entry name" value="Ribonuclease Z"/>
    <property type="match status" value="1"/>
</dbReference>
<evidence type="ECO:0000256" key="7">
    <source>
        <dbReference type="ARBA" id="ARBA00022833"/>
    </source>
</evidence>
<evidence type="ECO:0000259" key="9">
    <source>
        <dbReference type="Pfam" id="PF12706"/>
    </source>
</evidence>
<dbReference type="KEGG" id="bsed:DN745_18345"/>
<keyword evidence="3 8" id="KW-0540">Nuclease</keyword>
<evidence type="ECO:0000256" key="5">
    <source>
        <dbReference type="ARBA" id="ARBA00022759"/>
    </source>
</evidence>
<feature type="binding site" evidence="8">
    <location>
        <position position="140"/>
    </location>
    <ligand>
        <name>Zn(2+)</name>
        <dbReference type="ChEBI" id="CHEBI:29105"/>
        <label>1</label>
        <note>catalytic</note>
    </ligand>
</feature>
<feature type="binding site" evidence="8">
    <location>
        <position position="66"/>
    </location>
    <ligand>
        <name>Zn(2+)</name>
        <dbReference type="ChEBI" id="CHEBI:29105"/>
        <label>2</label>
        <note>catalytic</note>
    </ligand>
</feature>
<keyword evidence="2 8" id="KW-0819">tRNA processing</keyword>
<evidence type="ECO:0000256" key="4">
    <source>
        <dbReference type="ARBA" id="ARBA00022723"/>
    </source>
</evidence>
<accession>A0A2Z4FQB6</accession>
<comment type="function">
    <text evidence="8">Zinc phosphodiesterase, which displays some tRNA 3'-processing endonuclease activity. Probably involved in tRNA maturation, by removing a 3'-trailer from precursor tRNA.</text>
</comment>
<feature type="binding site" evidence="8">
    <location>
        <position position="62"/>
    </location>
    <ligand>
        <name>Zn(2+)</name>
        <dbReference type="ChEBI" id="CHEBI:29105"/>
        <label>1</label>
        <note>catalytic</note>
    </ligand>
</feature>
<dbReference type="NCBIfam" id="TIGR02651">
    <property type="entry name" value="RNase_Z"/>
    <property type="match status" value="1"/>
</dbReference>
<dbReference type="PANTHER" id="PTHR46018">
    <property type="entry name" value="ZINC PHOSPHODIESTERASE ELAC PROTEIN 1"/>
    <property type="match status" value="1"/>
</dbReference>
<keyword evidence="5 8" id="KW-0255">Endonuclease</keyword>
<evidence type="ECO:0000256" key="8">
    <source>
        <dbReference type="HAMAP-Rule" id="MF_01818"/>
    </source>
</evidence>
<feature type="binding site" evidence="8">
    <location>
        <position position="269"/>
    </location>
    <ligand>
        <name>Zn(2+)</name>
        <dbReference type="ChEBI" id="CHEBI:29105"/>
        <label>2</label>
        <note>catalytic</note>
    </ligand>
</feature>
<feature type="binding site" evidence="8">
    <location>
        <position position="67"/>
    </location>
    <ligand>
        <name>Zn(2+)</name>
        <dbReference type="ChEBI" id="CHEBI:29105"/>
        <label>2</label>
        <note>catalytic</note>
    </ligand>
</feature>
<dbReference type="OrthoDB" id="9800940at2"/>
<name>A0A2Z4FQB6_9DELT</name>
<dbReference type="Gene3D" id="3.60.15.10">
    <property type="entry name" value="Ribonuclease Z/Hydroxyacylglutathione hydrolase-like"/>
    <property type="match status" value="1"/>
</dbReference>
<dbReference type="InterPro" id="IPR013471">
    <property type="entry name" value="RNase_Z/BN"/>
</dbReference>
<dbReference type="RefSeq" id="WP_111337212.1">
    <property type="nucleotide sequence ID" value="NZ_CP030032.1"/>
</dbReference>
<dbReference type="Pfam" id="PF23023">
    <property type="entry name" value="Anti-Pycsar_Apyc1"/>
    <property type="match status" value="1"/>
</dbReference>
<protein>
    <recommendedName>
        <fullName evidence="8">Ribonuclease Z</fullName>
        <shortName evidence="8">RNase Z</shortName>
        <ecNumber evidence="8">3.1.26.11</ecNumber>
    </recommendedName>
    <alternativeName>
        <fullName evidence="8">tRNA 3 endonuclease</fullName>
    </alternativeName>
    <alternativeName>
        <fullName evidence="8">tRNase Z</fullName>
    </alternativeName>
</protein>
<comment type="cofactor">
    <cofactor evidence="8">
        <name>Zn(2+)</name>
        <dbReference type="ChEBI" id="CHEBI:29105"/>
    </cofactor>
    <text evidence="8">Binds 2 Zn(2+) ions.</text>
</comment>
<keyword evidence="7 8" id="KW-0862">Zinc</keyword>
<feature type="active site" description="Proton acceptor" evidence="8">
    <location>
        <position position="66"/>
    </location>
</feature>
<dbReference type="EC" id="3.1.26.11" evidence="8"/>
<feature type="domain" description="Metallo-beta-lactamase" evidence="9">
    <location>
        <begin position="201"/>
        <end position="270"/>
    </location>
</feature>
<dbReference type="GO" id="GO:0008270">
    <property type="term" value="F:zinc ion binding"/>
    <property type="evidence" value="ECO:0007669"/>
    <property type="project" value="UniProtKB-UniRule"/>
</dbReference>
<dbReference type="PANTHER" id="PTHR46018:SF2">
    <property type="entry name" value="ZINC PHOSPHODIESTERASE ELAC PROTEIN 1"/>
    <property type="match status" value="1"/>
</dbReference>
<proteinExistence type="inferred from homology"/>
<comment type="catalytic activity">
    <reaction evidence="8">
        <text>Endonucleolytic cleavage of RNA, removing extra 3' nucleotides from tRNA precursor, generating 3' termini of tRNAs. A 3'-hydroxy group is left at the tRNA terminus and a 5'-phosphoryl group is left at the trailer molecule.</text>
        <dbReference type="EC" id="3.1.26.11"/>
    </reaction>
</comment>